<dbReference type="Gene3D" id="3.90.550.50">
    <property type="match status" value="1"/>
</dbReference>
<dbReference type="Proteomes" id="UP001567538">
    <property type="component" value="Unassembled WGS sequence"/>
</dbReference>
<gene>
    <name evidence="2" type="ORF">AAHA92_22248</name>
</gene>
<sequence length="488" mass="55923">MPYSSKNSTPHSIKPLKYLSFKFPGFGRKYLSAISILAIFSLCYISSFPAVILHPWHIDAVSTAARNELDTNISHILFGISGSAKTWRRRRHYSDLWWRRNCTRGFVWLDEAPQGAPEKWPETSPPYKISGDTARFKYTCWYGSRSAVRIARIVKESFDLGLGDVRWFVMGDDDTVFFTHNLVSVLRKYDHRQMYYIGGISESVEQDVVHSYTMGYGGGGFAFSRPLAAALVRILDRCIDRYAAFYGSDQKIGACISEIGVPLTKEVGFHQMDIRGNPFGLLSAHPLAPLVSLHHLDYLQPLFRDTNRVASIKKLMTPYEFDPSRLLQHSFCYDLTRNWSISISWGYNLQLYPFILSAQDLSTPLQTFLTWSWRKGPFTFNTRLMSLNPCERPLEFRFHGIDEVEGGFTSTSYTRDQSEFRRKCDKLNYKAAYLLKAFNVTAGLLHPQYWNKAPSRECCQIMSGSPRENDVVGVKIRGCNQWESISIP</sequence>
<evidence type="ECO:0000313" key="2">
    <source>
        <dbReference type="EMBL" id="KAL1545533.1"/>
    </source>
</evidence>
<evidence type="ECO:0000313" key="3">
    <source>
        <dbReference type="Proteomes" id="UP001567538"/>
    </source>
</evidence>
<protein>
    <submittedName>
        <fullName evidence="2">Uncharacterized protein</fullName>
    </submittedName>
</protein>
<comment type="caution">
    <text evidence="2">The sequence shown here is derived from an EMBL/GenBank/DDBJ whole genome shotgun (WGS) entry which is preliminary data.</text>
</comment>
<organism evidence="2 3">
    <name type="scientific">Salvia divinorum</name>
    <name type="common">Maria pastora</name>
    <name type="synonym">Diviner's sage</name>
    <dbReference type="NCBI Taxonomy" id="28513"/>
    <lineage>
        <taxon>Eukaryota</taxon>
        <taxon>Viridiplantae</taxon>
        <taxon>Streptophyta</taxon>
        <taxon>Embryophyta</taxon>
        <taxon>Tracheophyta</taxon>
        <taxon>Spermatophyta</taxon>
        <taxon>Magnoliopsida</taxon>
        <taxon>eudicotyledons</taxon>
        <taxon>Gunneridae</taxon>
        <taxon>Pentapetalae</taxon>
        <taxon>asterids</taxon>
        <taxon>lamiids</taxon>
        <taxon>Lamiales</taxon>
        <taxon>Lamiaceae</taxon>
        <taxon>Nepetoideae</taxon>
        <taxon>Mentheae</taxon>
        <taxon>Salviinae</taxon>
        <taxon>Salvia</taxon>
        <taxon>Salvia subgen. Calosphace</taxon>
    </lineage>
</organism>
<keyword evidence="3" id="KW-1185">Reference proteome</keyword>
<name>A0ABD1GN21_SALDI</name>
<accession>A0ABD1GN21</accession>
<keyword evidence="1" id="KW-1133">Transmembrane helix</keyword>
<dbReference type="Pfam" id="PF04646">
    <property type="entry name" value="DUF604"/>
    <property type="match status" value="1"/>
</dbReference>
<dbReference type="PANTHER" id="PTHR10811">
    <property type="entry name" value="FRINGE-RELATED"/>
    <property type="match status" value="1"/>
</dbReference>
<feature type="transmembrane region" description="Helical" evidence="1">
    <location>
        <begin position="30"/>
        <end position="56"/>
    </location>
</feature>
<dbReference type="FunFam" id="3.90.550.50:FF:000006">
    <property type="entry name" value="Fringe-related protein-like"/>
    <property type="match status" value="1"/>
</dbReference>
<dbReference type="AlphaFoldDB" id="A0ABD1GN21"/>
<evidence type="ECO:0000256" key="1">
    <source>
        <dbReference type="SAM" id="Phobius"/>
    </source>
</evidence>
<dbReference type="InterPro" id="IPR006740">
    <property type="entry name" value="DUF604"/>
</dbReference>
<keyword evidence="1" id="KW-0472">Membrane</keyword>
<proteinExistence type="predicted"/>
<keyword evidence="1" id="KW-0812">Transmembrane</keyword>
<reference evidence="2 3" key="1">
    <citation type="submission" date="2024-06" db="EMBL/GenBank/DDBJ databases">
        <title>A chromosome level genome sequence of Diviner's sage (Salvia divinorum).</title>
        <authorList>
            <person name="Ford S.A."/>
            <person name="Ro D.-K."/>
            <person name="Ness R.W."/>
            <person name="Phillips M.A."/>
        </authorList>
    </citation>
    <scope>NUCLEOTIDE SEQUENCE [LARGE SCALE GENOMIC DNA]</scope>
    <source>
        <strain evidence="2">SAF-2024a</strain>
        <tissue evidence="2">Leaf</tissue>
    </source>
</reference>
<dbReference type="EMBL" id="JBEAFC010000008">
    <property type="protein sequence ID" value="KAL1545533.1"/>
    <property type="molecule type" value="Genomic_DNA"/>
</dbReference>